<organism evidence="1 2">
    <name type="scientific">Marinomonas rhizomae</name>
    <dbReference type="NCBI Taxonomy" id="491948"/>
    <lineage>
        <taxon>Bacteria</taxon>
        <taxon>Pseudomonadati</taxon>
        <taxon>Pseudomonadota</taxon>
        <taxon>Gammaproteobacteria</taxon>
        <taxon>Oceanospirillales</taxon>
        <taxon>Oceanospirillaceae</taxon>
        <taxon>Marinomonas</taxon>
    </lineage>
</organism>
<name>A0A366J166_9GAMM</name>
<evidence type="ECO:0000313" key="1">
    <source>
        <dbReference type="EMBL" id="RBP80004.1"/>
    </source>
</evidence>
<keyword evidence="2" id="KW-1185">Reference proteome</keyword>
<comment type="caution">
    <text evidence="1">The sequence shown here is derived from an EMBL/GenBank/DDBJ whole genome shotgun (WGS) entry which is preliminary data.</text>
</comment>
<dbReference type="EMBL" id="QNSE01000012">
    <property type="protein sequence ID" value="RBP80004.1"/>
    <property type="molecule type" value="Genomic_DNA"/>
</dbReference>
<gene>
    <name evidence="1" type="ORF">DFP80_11260</name>
</gene>
<sequence length="67" mass="7777">MYIRGFTMRLGICAVFYPDRYSLGDIVSSLVSANSFYLKPEGVVSRWFAGRETFYFIDAVEYRQKST</sequence>
<accession>A0A366J166</accession>
<reference evidence="1 2" key="1">
    <citation type="submission" date="2018-06" db="EMBL/GenBank/DDBJ databases">
        <title>Genomic Encyclopedia of Type Strains, Phase III (KMG-III): the genomes of soil and plant-associated and newly described type strains.</title>
        <authorList>
            <person name="Whitman W."/>
        </authorList>
    </citation>
    <scope>NUCLEOTIDE SEQUENCE [LARGE SCALE GENOMIC DNA]</scope>
    <source>
        <strain evidence="1 2">CECT 7377</strain>
    </source>
</reference>
<proteinExistence type="predicted"/>
<protein>
    <submittedName>
        <fullName evidence="1">Uncharacterized protein</fullName>
    </submittedName>
</protein>
<dbReference type="AlphaFoldDB" id="A0A366J166"/>
<dbReference type="RefSeq" id="WP_113917785.1">
    <property type="nucleotide sequence ID" value="NZ_QNSE01000012.1"/>
</dbReference>
<evidence type="ECO:0000313" key="2">
    <source>
        <dbReference type="Proteomes" id="UP000252792"/>
    </source>
</evidence>
<dbReference type="Proteomes" id="UP000252792">
    <property type="component" value="Unassembled WGS sequence"/>
</dbReference>